<organism evidence="17 18">
    <name type="scientific">Trichostrongylus colubriformis</name>
    <name type="common">Black scour worm</name>
    <dbReference type="NCBI Taxonomy" id="6319"/>
    <lineage>
        <taxon>Eukaryota</taxon>
        <taxon>Metazoa</taxon>
        <taxon>Ecdysozoa</taxon>
        <taxon>Nematoda</taxon>
        <taxon>Chromadorea</taxon>
        <taxon>Rhabditida</taxon>
        <taxon>Rhabditina</taxon>
        <taxon>Rhabditomorpha</taxon>
        <taxon>Strongyloidea</taxon>
        <taxon>Trichostrongylidae</taxon>
        <taxon>Trichostrongylus</taxon>
    </lineage>
</organism>
<feature type="transmembrane region" description="Helical" evidence="14">
    <location>
        <begin position="432"/>
        <end position="453"/>
    </location>
</feature>
<proteinExistence type="predicted"/>
<keyword evidence="4" id="KW-0633">Potassium transport</keyword>
<dbReference type="SUPFAM" id="SSF81324">
    <property type="entry name" value="Voltage-gated potassium channels"/>
    <property type="match status" value="1"/>
</dbReference>
<evidence type="ECO:0000256" key="13">
    <source>
        <dbReference type="SAM" id="MobiDB-lite"/>
    </source>
</evidence>
<reference evidence="17 18" key="1">
    <citation type="submission" date="2019-10" db="EMBL/GenBank/DDBJ databases">
        <title>Assembly and Annotation for the nematode Trichostrongylus colubriformis.</title>
        <authorList>
            <person name="Martin J."/>
        </authorList>
    </citation>
    <scope>NUCLEOTIDE SEQUENCE [LARGE SCALE GENOMIC DNA]</scope>
    <source>
        <strain evidence="17">G859</strain>
        <tissue evidence="17">Whole worm</tissue>
    </source>
</reference>
<feature type="domain" description="Potassium channel tetramerisation-type BTB" evidence="16">
    <location>
        <begin position="71"/>
        <end position="170"/>
    </location>
</feature>
<dbReference type="InterPro" id="IPR027359">
    <property type="entry name" value="Volt_channel_dom_sf"/>
</dbReference>
<evidence type="ECO:0000256" key="6">
    <source>
        <dbReference type="ARBA" id="ARBA00022826"/>
    </source>
</evidence>
<evidence type="ECO:0000256" key="3">
    <source>
        <dbReference type="ARBA" id="ARBA00022475"/>
    </source>
</evidence>
<keyword evidence="10" id="KW-0406">Ion transport</keyword>
<comment type="subcellular location">
    <subcellularLocation>
        <location evidence="1">Cell membrane</location>
        <topology evidence="1">Multi-pass membrane protein</topology>
    </subcellularLocation>
</comment>
<evidence type="ECO:0000256" key="12">
    <source>
        <dbReference type="ARBA" id="ARBA00023303"/>
    </source>
</evidence>
<evidence type="ECO:0000256" key="10">
    <source>
        <dbReference type="ARBA" id="ARBA00023065"/>
    </source>
</evidence>
<keyword evidence="6" id="KW-0631">Potassium channel</keyword>
<sequence>MLLRKQHYLANSQQIAMVIPSTRKGHNNNNALQPNHHNDEASHHHVYAFEHKSENGCPRAELVSGAGDTVLKLNIGGMSFRLRMTSLFSRTEEEKLVTFAQMDHEKRVRSCDAYIVDAEEYYFERSSVLFDAVFKYYATGQLHRPLDICPQEFSNELSYWQIPESVMSGCCWRGYNQLSASIEELAHRKNKILEMNDRSLRSRIHHFCEGDGSLLSTLFTFGSISFVLISVIGLILGSIHEFQVPIVKRGKVSQRVKNLSAVNDPNVIWEPHPVFGYIETTCIIWFTFEFILRLAVTPSRLQFLVGIMNIVDMIAIIPFYLELGLAMFGVDVASLSDIKGALLVVRVLRVLRVVRILKLGRYSSGMRTFALTLRSSARQLGMMGMVLSTGVVFFSTLLYFVEKDEENTPFTSIPAAFWWAIVTMTTVGYGDYVPVTIPGKLIASGAIISGVLVKRRRMIDNIDTGKCANPMFSNAQRPDHNSEAEQVTTPP</sequence>
<dbReference type="SUPFAM" id="SSF54695">
    <property type="entry name" value="POZ domain"/>
    <property type="match status" value="1"/>
</dbReference>
<evidence type="ECO:0000256" key="7">
    <source>
        <dbReference type="ARBA" id="ARBA00022882"/>
    </source>
</evidence>
<keyword evidence="11 14" id="KW-0472">Membrane</keyword>
<keyword evidence="9 14" id="KW-1133">Transmembrane helix</keyword>
<keyword evidence="3" id="KW-1003">Cell membrane</keyword>
<accession>A0AAN8FPF5</accession>
<keyword evidence="12 17" id="KW-0407">Ion channel</keyword>
<dbReference type="PRINTS" id="PR01498">
    <property type="entry name" value="SHAWCHANNEL"/>
</dbReference>
<dbReference type="PANTHER" id="PTHR11537">
    <property type="entry name" value="VOLTAGE-GATED POTASSIUM CHANNEL"/>
    <property type="match status" value="1"/>
</dbReference>
<dbReference type="EMBL" id="WIXE01006072">
    <property type="protein sequence ID" value="KAK5981630.1"/>
    <property type="molecule type" value="Genomic_DNA"/>
</dbReference>
<evidence type="ECO:0000256" key="8">
    <source>
        <dbReference type="ARBA" id="ARBA00022958"/>
    </source>
</evidence>
<evidence type="ECO:0000259" key="16">
    <source>
        <dbReference type="Pfam" id="PF02214"/>
    </source>
</evidence>
<keyword evidence="2" id="KW-0813">Transport</keyword>
<evidence type="ECO:0000256" key="9">
    <source>
        <dbReference type="ARBA" id="ARBA00022989"/>
    </source>
</evidence>
<dbReference type="PRINTS" id="PR00169">
    <property type="entry name" value="KCHANNEL"/>
</dbReference>
<feature type="transmembrane region" description="Helical" evidence="14">
    <location>
        <begin position="303"/>
        <end position="321"/>
    </location>
</feature>
<name>A0AAN8FPF5_TRICO</name>
<dbReference type="InterPro" id="IPR005821">
    <property type="entry name" value="Ion_trans_dom"/>
</dbReference>
<dbReference type="FunFam" id="1.10.287.70:FF:000005">
    <property type="entry name" value="potassium voltage-gated channel subfamily G member 1"/>
    <property type="match status" value="1"/>
</dbReference>
<dbReference type="InterPro" id="IPR003131">
    <property type="entry name" value="T1-type_BTB"/>
</dbReference>
<feature type="transmembrane region" description="Helical" evidence="14">
    <location>
        <begin position="380"/>
        <end position="401"/>
    </location>
</feature>
<evidence type="ECO:0000256" key="5">
    <source>
        <dbReference type="ARBA" id="ARBA00022692"/>
    </source>
</evidence>
<dbReference type="InterPro" id="IPR028325">
    <property type="entry name" value="VG_K_chnl"/>
</dbReference>
<gene>
    <name evidence="17" type="ORF">GCK32_004125</name>
</gene>
<evidence type="ECO:0000256" key="11">
    <source>
        <dbReference type="ARBA" id="ARBA00023136"/>
    </source>
</evidence>
<dbReference type="Gene3D" id="1.10.287.70">
    <property type="match status" value="1"/>
</dbReference>
<dbReference type="GO" id="GO:0005251">
    <property type="term" value="F:delayed rectifier potassium channel activity"/>
    <property type="evidence" value="ECO:0007669"/>
    <property type="project" value="TreeGrafter"/>
</dbReference>
<dbReference type="InterPro" id="IPR003974">
    <property type="entry name" value="K_chnl_volt-dep_Kv3"/>
</dbReference>
<keyword evidence="18" id="KW-1185">Reference proteome</keyword>
<feature type="transmembrane region" description="Helical" evidence="14">
    <location>
        <begin position="213"/>
        <end position="239"/>
    </location>
</feature>
<dbReference type="Pfam" id="PF02214">
    <property type="entry name" value="BTB_2"/>
    <property type="match status" value="1"/>
</dbReference>
<dbReference type="CDD" id="cd18317">
    <property type="entry name" value="BTB_POZ_Kv"/>
    <property type="match status" value="1"/>
</dbReference>
<keyword evidence="8" id="KW-0630">Potassium</keyword>
<evidence type="ECO:0000313" key="17">
    <source>
        <dbReference type="EMBL" id="KAK5981630.1"/>
    </source>
</evidence>
<dbReference type="AlphaFoldDB" id="A0AAN8FPF5"/>
<feature type="domain" description="Ion transport" evidence="15">
    <location>
        <begin position="218"/>
        <end position="453"/>
    </location>
</feature>
<dbReference type="Gene3D" id="1.20.120.350">
    <property type="entry name" value="Voltage-gated potassium channels. Chain C"/>
    <property type="match status" value="1"/>
</dbReference>
<evidence type="ECO:0000256" key="14">
    <source>
        <dbReference type="SAM" id="Phobius"/>
    </source>
</evidence>
<dbReference type="GO" id="GO:0051260">
    <property type="term" value="P:protein homooligomerization"/>
    <property type="evidence" value="ECO:0007669"/>
    <property type="project" value="InterPro"/>
</dbReference>
<dbReference type="InterPro" id="IPR011333">
    <property type="entry name" value="SKP1/BTB/POZ_sf"/>
</dbReference>
<feature type="region of interest" description="Disordered" evidence="13">
    <location>
        <begin position="470"/>
        <end position="491"/>
    </location>
</feature>
<feature type="transmembrane region" description="Helical" evidence="14">
    <location>
        <begin position="274"/>
        <end position="296"/>
    </location>
</feature>
<evidence type="ECO:0000256" key="2">
    <source>
        <dbReference type="ARBA" id="ARBA00022448"/>
    </source>
</evidence>
<evidence type="ECO:0000259" key="15">
    <source>
        <dbReference type="Pfam" id="PF00520"/>
    </source>
</evidence>
<evidence type="ECO:0000256" key="1">
    <source>
        <dbReference type="ARBA" id="ARBA00004651"/>
    </source>
</evidence>
<dbReference type="GO" id="GO:0008076">
    <property type="term" value="C:voltage-gated potassium channel complex"/>
    <property type="evidence" value="ECO:0007669"/>
    <property type="project" value="InterPro"/>
</dbReference>
<dbReference type="Proteomes" id="UP001331761">
    <property type="component" value="Unassembled WGS sequence"/>
</dbReference>
<evidence type="ECO:0000313" key="18">
    <source>
        <dbReference type="Proteomes" id="UP001331761"/>
    </source>
</evidence>
<dbReference type="GO" id="GO:0001508">
    <property type="term" value="P:action potential"/>
    <property type="evidence" value="ECO:0007669"/>
    <property type="project" value="TreeGrafter"/>
</dbReference>
<keyword evidence="5 14" id="KW-0812">Transmembrane</keyword>
<protein>
    <submittedName>
        <fullName evidence="17">Voltage-gated potassium channel</fullName>
    </submittedName>
</protein>
<keyword evidence="7" id="KW-0851">Voltage-gated channel</keyword>
<dbReference type="Pfam" id="PF00520">
    <property type="entry name" value="Ion_trans"/>
    <property type="match status" value="1"/>
</dbReference>
<comment type="caution">
    <text evidence="17">The sequence shown here is derived from an EMBL/GenBank/DDBJ whole genome shotgun (WGS) entry which is preliminary data.</text>
</comment>
<dbReference type="Gene3D" id="3.30.710.10">
    <property type="entry name" value="Potassium Channel Kv1.1, Chain A"/>
    <property type="match status" value="1"/>
</dbReference>
<evidence type="ECO:0000256" key="4">
    <source>
        <dbReference type="ARBA" id="ARBA00022538"/>
    </source>
</evidence>
<dbReference type="PANTHER" id="PTHR11537:SF262">
    <property type="entry name" value="BTB DOMAIN-CONTAINING PROTEIN"/>
    <property type="match status" value="1"/>
</dbReference>